<evidence type="ECO:0000259" key="6">
    <source>
        <dbReference type="Pfam" id="PF00551"/>
    </source>
</evidence>
<feature type="domain" description="Formyl transferase N-terminal" evidence="6">
    <location>
        <begin position="158"/>
        <end position="258"/>
    </location>
</feature>
<dbReference type="PANTHER" id="PTHR43369:SF2">
    <property type="entry name" value="PHOSPHORIBOSYLGLYCINAMIDE FORMYLTRANSFERASE"/>
    <property type="match status" value="1"/>
</dbReference>
<comment type="caution">
    <text evidence="7">The sequence shown here is derived from an EMBL/GenBank/DDBJ whole genome shotgun (WGS) entry which is preliminary data.</text>
</comment>
<reference evidence="7 8" key="1">
    <citation type="submission" date="2017-05" db="EMBL/GenBank/DDBJ databases">
        <title>Biotechnological potential of actinobacteria isolated from South African environments.</title>
        <authorList>
            <person name="Le Roes-Hill M."/>
            <person name="Prins A."/>
            <person name="Durrell K.A."/>
        </authorList>
    </citation>
    <scope>NUCLEOTIDE SEQUENCE [LARGE SCALE GENOMIC DNA]</scope>
    <source>
        <strain evidence="7">M26</strain>
    </source>
</reference>
<comment type="pathway">
    <text evidence="1">Purine metabolism; IMP biosynthesis via de novo pathway; N(2)-formyl-N(1)-(5-phospho-D-ribosyl)glycinamide from N(1)-(5-phospho-D-ribosyl)glycinamide (10-formyl THF route): step 1/1.</text>
</comment>
<evidence type="ECO:0000256" key="2">
    <source>
        <dbReference type="ARBA" id="ARBA00012254"/>
    </source>
</evidence>
<sequence length="341" mass="37483">MVPPFQSGGRWPDVSDTGADPARHVRASRQGRDRRHDDGSGRRPRSAGRGRVRLGDRGAAVNPIIILACRSRQSYLLINHLAARFDVAAVVFEESQQKKLLRHRLRKFGPLPVGAQLAFICYDRLVIKPRSRVRIDELLAGWDVRPPDGRLKVLEVDSVNGQEVAALLRDARPSAVMVSGTGIIATRILDLAPAFVNIHVGITPRYRGVHGGFWAIYEGNPELVGTTIHLIDAGVDTGGILAQVAVPVDPFTDTYRTLPVKQYLGALDAMADAVRAVTIGQPRPYQRSDIGSRQWYTPTPLQYVRFLRMMRALRRRAGSRDDMPAPGVSGSPRSSAATSRP</sequence>
<dbReference type="Pfam" id="PF00551">
    <property type="entry name" value="Formyl_trans_N"/>
    <property type="match status" value="1"/>
</dbReference>
<dbReference type="SUPFAM" id="SSF53328">
    <property type="entry name" value="Formyltransferase"/>
    <property type="match status" value="1"/>
</dbReference>
<dbReference type="GO" id="GO:0005829">
    <property type="term" value="C:cytosol"/>
    <property type="evidence" value="ECO:0007669"/>
    <property type="project" value="TreeGrafter"/>
</dbReference>
<dbReference type="EC" id="2.1.2.2" evidence="2"/>
<protein>
    <recommendedName>
        <fullName evidence="2">phosphoribosylglycinamide formyltransferase 1</fullName>
        <ecNumber evidence="2">2.1.2.2</ecNumber>
    </recommendedName>
</protein>
<proteinExistence type="predicted"/>
<name>A0A243REC0_9ACTN</name>
<accession>A0A243REC0</accession>
<dbReference type="EMBL" id="NGFP01000151">
    <property type="protein sequence ID" value="OUC93030.1"/>
    <property type="molecule type" value="Genomic_DNA"/>
</dbReference>
<dbReference type="Proteomes" id="UP000194761">
    <property type="component" value="Unassembled WGS sequence"/>
</dbReference>
<dbReference type="Gene3D" id="3.40.50.170">
    <property type="entry name" value="Formyl transferase, N-terminal domain"/>
    <property type="match status" value="1"/>
</dbReference>
<evidence type="ECO:0000313" key="8">
    <source>
        <dbReference type="Proteomes" id="UP000194761"/>
    </source>
</evidence>
<dbReference type="GO" id="GO:0004644">
    <property type="term" value="F:phosphoribosylglycinamide formyltransferase activity"/>
    <property type="evidence" value="ECO:0007669"/>
    <property type="project" value="UniProtKB-EC"/>
</dbReference>
<feature type="compositionally biased region" description="Basic and acidic residues" evidence="5">
    <location>
        <begin position="30"/>
        <end position="41"/>
    </location>
</feature>
<evidence type="ECO:0000256" key="1">
    <source>
        <dbReference type="ARBA" id="ARBA00005054"/>
    </source>
</evidence>
<dbReference type="AlphaFoldDB" id="A0A243REC0"/>
<evidence type="ECO:0000313" key="7">
    <source>
        <dbReference type="EMBL" id="OUC93030.1"/>
    </source>
</evidence>
<keyword evidence="4" id="KW-0658">Purine biosynthesis</keyword>
<organism evidence="7 8">
    <name type="scientific">Streptosporangium minutum</name>
    <dbReference type="NCBI Taxonomy" id="569862"/>
    <lineage>
        <taxon>Bacteria</taxon>
        <taxon>Bacillati</taxon>
        <taxon>Actinomycetota</taxon>
        <taxon>Actinomycetes</taxon>
        <taxon>Streptosporangiales</taxon>
        <taxon>Streptosporangiaceae</taxon>
        <taxon>Streptosporangium</taxon>
    </lineage>
</organism>
<feature type="compositionally biased region" description="Basic residues" evidence="5">
    <location>
        <begin position="42"/>
        <end position="52"/>
    </location>
</feature>
<dbReference type="InterPro" id="IPR036477">
    <property type="entry name" value="Formyl_transf_N_sf"/>
</dbReference>
<feature type="compositionally biased region" description="Polar residues" evidence="5">
    <location>
        <begin position="331"/>
        <end position="341"/>
    </location>
</feature>
<evidence type="ECO:0000256" key="3">
    <source>
        <dbReference type="ARBA" id="ARBA00022679"/>
    </source>
</evidence>
<dbReference type="InterPro" id="IPR002376">
    <property type="entry name" value="Formyl_transf_N"/>
</dbReference>
<gene>
    <name evidence="7" type="ORF">CA984_27865</name>
</gene>
<keyword evidence="8" id="KW-1185">Reference proteome</keyword>
<keyword evidence="3" id="KW-0808">Transferase</keyword>
<evidence type="ECO:0000256" key="4">
    <source>
        <dbReference type="ARBA" id="ARBA00022755"/>
    </source>
</evidence>
<evidence type="ECO:0000256" key="5">
    <source>
        <dbReference type="SAM" id="MobiDB-lite"/>
    </source>
</evidence>
<dbReference type="GO" id="GO:0006189">
    <property type="term" value="P:'de novo' IMP biosynthetic process"/>
    <property type="evidence" value="ECO:0007669"/>
    <property type="project" value="TreeGrafter"/>
</dbReference>
<dbReference type="CDD" id="cd08653">
    <property type="entry name" value="FMT_core_like_3"/>
    <property type="match status" value="1"/>
</dbReference>
<feature type="region of interest" description="Disordered" evidence="5">
    <location>
        <begin position="317"/>
        <end position="341"/>
    </location>
</feature>
<dbReference type="PANTHER" id="PTHR43369">
    <property type="entry name" value="PHOSPHORIBOSYLGLYCINAMIDE FORMYLTRANSFERASE"/>
    <property type="match status" value="1"/>
</dbReference>
<feature type="region of interest" description="Disordered" evidence="5">
    <location>
        <begin position="1"/>
        <end position="53"/>
    </location>
</feature>